<accession>A0A8J8SIJ0</accession>
<dbReference type="KEGG" id="vpy:HZI73_23015"/>
<evidence type="ECO:0000259" key="5">
    <source>
        <dbReference type="Pfam" id="PF13399"/>
    </source>
</evidence>
<keyword evidence="7" id="KW-1185">Reference proteome</keyword>
<organism evidence="6 7">
    <name type="scientific">Vallitalea pronyensis</name>
    <dbReference type="NCBI Taxonomy" id="1348613"/>
    <lineage>
        <taxon>Bacteria</taxon>
        <taxon>Bacillati</taxon>
        <taxon>Bacillota</taxon>
        <taxon>Clostridia</taxon>
        <taxon>Lachnospirales</taxon>
        <taxon>Vallitaleaceae</taxon>
        <taxon>Vallitalea</taxon>
    </lineage>
</organism>
<feature type="region of interest" description="Disordered" evidence="2">
    <location>
        <begin position="48"/>
        <end position="72"/>
    </location>
</feature>
<dbReference type="RefSeq" id="WP_212695684.1">
    <property type="nucleotide sequence ID" value="NZ_CP058649.1"/>
</dbReference>
<feature type="region of interest" description="Disordered" evidence="2">
    <location>
        <begin position="332"/>
        <end position="365"/>
    </location>
</feature>
<reference evidence="6" key="1">
    <citation type="submission" date="2020-07" db="EMBL/GenBank/DDBJ databases">
        <title>Vallitalea pronyensis genome.</title>
        <authorList>
            <person name="Postec A."/>
        </authorList>
    </citation>
    <scope>NUCLEOTIDE SEQUENCE</scope>
    <source>
        <strain evidence="6">FatNI3</strain>
    </source>
</reference>
<proteinExistence type="inferred from homology"/>
<dbReference type="InterPro" id="IPR027381">
    <property type="entry name" value="LytR/CpsA/Psr_C"/>
</dbReference>
<evidence type="ECO:0000256" key="1">
    <source>
        <dbReference type="ARBA" id="ARBA00006068"/>
    </source>
</evidence>
<gene>
    <name evidence="6" type="ORF">HZI73_23015</name>
</gene>
<evidence type="ECO:0000256" key="2">
    <source>
        <dbReference type="SAM" id="MobiDB-lite"/>
    </source>
</evidence>
<evidence type="ECO:0000259" key="4">
    <source>
        <dbReference type="Pfam" id="PF03816"/>
    </source>
</evidence>
<evidence type="ECO:0000256" key="3">
    <source>
        <dbReference type="SAM" id="Phobius"/>
    </source>
</evidence>
<dbReference type="Gene3D" id="3.30.70.2390">
    <property type="match status" value="1"/>
</dbReference>
<dbReference type="EMBL" id="CP058649">
    <property type="protein sequence ID" value="QUI24985.1"/>
    <property type="molecule type" value="Genomic_DNA"/>
</dbReference>
<dbReference type="AlphaFoldDB" id="A0A8J8SIJ0"/>
<name>A0A8J8SIJ0_9FIRM</name>
<dbReference type="NCBIfam" id="TIGR00350">
    <property type="entry name" value="lytR_cpsA_psr"/>
    <property type="match status" value="1"/>
</dbReference>
<dbReference type="Pfam" id="PF13399">
    <property type="entry name" value="LytR_C"/>
    <property type="match status" value="1"/>
</dbReference>
<dbReference type="Gene3D" id="3.40.630.190">
    <property type="entry name" value="LCP protein"/>
    <property type="match status" value="1"/>
</dbReference>
<evidence type="ECO:0000313" key="6">
    <source>
        <dbReference type="EMBL" id="QUI24985.1"/>
    </source>
</evidence>
<dbReference type="PANTHER" id="PTHR33392:SF6">
    <property type="entry name" value="POLYISOPRENYL-TEICHOIC ACID--PEPTIDOGLYCAN TEICHOIC ACID TRANSFERASE TAGU"/>
    <property type="match status" value="1"/>
</dbReference>
<feature type="compositionally biased region" description="Polar residues" evidence="2">
    <location>
        <begin position="49"/>
        <end position="68"/>
    </location>
</feature>
<protein>
    <submittedName>
        <fullName evidence="6">LCP family protein</fullName>
    </submittedName>
</protein>
<dbReference type="Proteomes" id="UP000683246">
    <property type="component" value="Chromosome"/>
</dbReference>
<keyword evidence="3" id="KW-0812">Transmembrane</keyword>
<feature type="domain" description="LytR/CpsA/Psr regulator C-terminal" evidence="5">
    <location>
        <begin position="368"/>
        <end position="448"/>
    </location>
</feature>
<keyword evidence="3" id="KW-1133">Transmembrane helix</keyword>
<dbReference type="InterPro" id="IPR050922">
    <property type="entry name" value="LytR/CpsA/Psr_CW_biosynth"/>
</dbReference>
<dbReference type="PANTHER" id="PTHR33392">
    <property type="entry name" value="POLYISOPRENYL-TEICHOIC ACID--PEPTIDOGLYCAN TEICHOIC ACID TRANSFERASE TAGU"/>
    <property type="match status" value="1"/>
</dbReference>
<feature type="transmembrane region" description="Helical" evidence="3">
    <location>
        <begin position="16"/>
        <end position="38"/>
    </location>
</feature>
<dbReference type="InterPro" id="IPR004474">
    <property type="entry name" value="LytR_CpsA_psr"/>
</dbReference>
<evidence type="ECO:0000313" key="7">
    <source>
        <dbReference type="Proteomes" id="UP000683246"/>
    </source>
</evidence>
<sequence length="455" mass="50549">MDNNNKGSLLTKFLKVFTLCVVVFTLIIGTATGTYMLINRSKAKEVSGDNLNVPSGQDTDESSQTNDGEAQEPVKQLTTFAIFGVDKDGYRTDVIMIATLNHLNSEMNIVSIPRDTGVELPTDIYNDFKSRGKKVAKKIKINEVPSHSRVEERNQNSVKVIEEIFDIDVDYYVKVDLSAFRGLVDIVGPIEFHVPKALTYKDPVQDFYVNIEAGTQPFNGAKAEQLIRWRKDNNNRGYPDGDIGRIKVQHDFMVAVLEKVLNENNKKNLLRIGTLALAKVDTDFDQLMNYLEHIQNLSVDKIEFHSLQGRGDVSKFFEYDKEETAKLFEAITTVEQPETTPATDDTGDKDPEETTPDQPEPISSKGLNIQILNGAGKQGLAGRTQAKLESDGYTVSSIGNHNARPQKTKIIIPNEGMGEDLAAYFSEPDIALQPENLPEGVDIVIIIGMADQSAY</sequence>
<dbReference type="Pfam" id="PF03816">
    <property type="entry name" value="LytR_cpsA_psr"/>
    <property type="match status" value="1"/>
</dbReference>
<feature type="compositionally biased region" description="Polar residues" evidence="2">
    <location>
        <begin position="333"/>
        <end position="343"/>
    </location>
</feature>
<keyword evidence="3" id="KW-0472">Membrane</keyword>
<comment type="similarity">
    <text evidence="1">Belongs to the LytR/CpsA/Psr (LCP) family.</text>
</comment>
<feature type="compositionally biased region" description="Acidic residues" evidence="2">
    <location>
        <begin position="345"/>
        <end position="355"/>
    </location>
</feature>
<feature type="domain" description="Cell envelope-related transcriptional attenuator" evidence="4">
    <location>
        <begin position="91"/>
        <end position="261"/>
    </location>
</feature>